<reference evidence="3" key="1">
    <citation type="submission" date="2020-05" db="EMBL/GenBank/DDBJ databases">
        <authorList>
            <person name="Chiriac C."/>
            <person name="Salcher M."/>
            <person name="Ghai R."/>
            <person name="Kavagutti S V."/>
        </authorList>
    </citation>
    <scope>NUCLEOTIDE SEQUENCE</scope>
</reference>
<dbReference type="GO" id="GO:0005886">
    <property type="term" value="C:plasma membrane"/>
    <property type="evidence" value="ECO:0007669"/>
    <property type="project" value="TreeGrafter"/>
</dbReference>
<dbReference type="PANTHER" id="PTHR11795">
    <property type="entry name" value="BRANCHED-CHAIN AMINO ACID TRANSPORT SYSTEM PERMEASE PROTEIN LIVH"/>
    <property type="match status" value="1"/>
</dbReference>
<dbReference type="EMBL" id="CAFBOZ010000265">
    <property type="protein sequence ID" value="CAB5019272.1"/>
    <property type="molecule type" value="Genomic_DNA"/>
</dbReference>
<dbReference type="AlphaFoldDB" id="A0A6J7QXY1"/>
<organism evidence="3">
    <name type="scientific">freshwater metagenome</name>
    <dbReference type="NCBI Taxonomy" id="449393"/>
    <lineage>
        <taxon>unclassified sequences</taxon>
        <taxon>metagenomes</taxon>
        <taxon>ecological metagenomes</taxon>
    </lineage>
</organism>
<proteinExistence type="predicted"/>
<accession>A0A6J7QXY1</accession>
<gene>
    <name evidence="3" type="ORF">UFOPK3992_01611</name>
</gene>
<protein>
    <submittedName>
        <fullName evidence="3">Unannotated protein</fullName>
    </submittedName>
</protein>
<keyword evidence="2" id="KW-0472">Membrane</keyword>
<dbReference type="GO" id="GO:0022857">
    <property type="term" value="F:transmembrane transporter activity"/>
    <property type="evidence" value="ECO:0007669"/>
    <property type="project" value="TreeGrafter"/>
</dbReference>
<dbReference type="InterPro" id="IPR052157">
    <property type="entry name" value="BCAA_transport_permease"/>
</dbReference>
<sequence>MYFISPNSGDLPLLQSLIVVIFAGLGSVRGTIYAAYIIGFIQSAVSIYWGSAYALPMLYLIIVVVLVIRPYGLAGKPQEARL</sequence>
<evidence type="ECO:0000256" key="1">
    <source>
        <dbReference type="ARBA" id="ARBA00022448"/>
    </source>
</evidence>
<evidence type="ECO:0000313" key="3">
    <source>
        <dbReference type="EMBL" id="CAB5019272.1"/>
    </source>
</evidence>
<evidence type="ECO:0000256" key="2">
    <source>
        <dbReference type="SAM" id="Phobius"/>
    </source>
</evidence>
<keyword evidence="2" id="KW-1133">Transmembrane helix</keyword>
<keyword evidence="1" id="KW-0813">Transport</keyword>
<dbReference type="PANTHER" id="PTHR11795:SF445">
    <property type="entry name" value="AMINO ACID ABC TRANSPORTER PERMEASE PROTEIN"/>
    <property type="match status" value="1"/>
</dbReference>
<keyword evidence="2" id="KW-0812">Transmembrane</keyword>
<name>A0A6J7QXY1_9ZZZZ</name>
<feature type="transmembrane region" description="Helical" evidence="2">
    <location>
        <begin position="12"/>
        <end position="41"/>
    </location>
</feature>
<feature type="transmembrane region" description="Helical" evidence="2">
    <location>
        <begin position="47"/>
        <end position="68"/>
    </location>
</feature>